<evidence type="ECO:0000313" key="2">
    <source>
        <dbReference type="Proteomes" id="UP001586593"/>
    </source>
</evidence>
<dbReference type="Proteomes" id="UP001586593">
    <property type="component" value="Unassembled WGS sequence"/>
</dbReference>
<name>A0ABR3V8D3_9PEZI</name>
<dbReference type="InterPro" id="IPR042208">
    <property type="entry name" value="D-ser_dehydrat-like_sf"/>
</dbReference>
<organism evidence="1 2">
    <name type="scientific">Phialemonium thermophilum</name>
    <dbReference type="NCBI Taxonomy" id="223376"/>
    <lineage>
        <taxon>Eukaryota</taxon>
        <taxon>Fungi</taxon>
        <taxon>Dikarya</taxon>
        <taxon>Ascomycota</taxon>
        <taxon>Pezizomycotina</taxon>
        <taxon>Sordariomycetes</taxon>
        <taxon>Sordariomycetidae</taxon>
        <taxon>Cephalothecales</taxon>
        <taxon>Cephalothecaceae</taxon>
        <taxon>Phialemonium</taxon>
    </lineage>
</organism>
<comment type="caution">
    <text evidence="1">The sequence shown here is derived from an EMBL/GenBank/DDBJ whole genome shotgun (WGS) entry which is preliminary data.</text>
</comment>
<dbReference type="Gene3D" id="2.40.37.20">
    <property type="entry name" value="D-serine dehydratase-like domain"/>
    <property type="match status" value="1"/>
</dbReference>
<keyword evidence="2" id="KW-1185">Reference proteome</keyword>
<evidence type="ECO:0000313" key="1">
    <source>
        <dbReference type="EMBL" id="KAL1837996.1"/>
    </source>
</evidence>
<proteinExistence type="predicted"/>
<reference evidence="1 2" key="1">
    <citation type="journal article" date="2024" name="Commun. Biol.">
        <title>Comparative genomic analysis of thermophilic fungi reveals convergent evolutionary adaptations and gene losses.</title>
        <authorList>
            <person name="Steindorff A.S."/>
            <person name="Aguilar-Pontes M.V."/>
            <person name="Robinson A.J."/>
            <person name="Andreopoulos B."/>
            <person name="LaButti K."/>
            <person name="Kuo A."/>
            <person name="Mondo S."/>
            <person name="Riley R."/>
            <person name="Otillar R."/>
            <person name="Haridas S."/>
            <person name="Lipzen A."/>
            <person name="Grimwood J."/>
            <person name="Schmutz J."/>
            <person name="Clum A."/>
            <person name="Reid I.D."/>
            <person name="Moisan M.C."/>
            <person name="Butler G."/>
            <person name="Nguyen T.T.M."/>
            <person name="Dewar K."/>
            <person name="Conant G."/>
            <person name="Drula E."/>
            <person name="Henrissat B."/>
            <person name="Hansel C."/>
            <person name="Singer S."/>
            <person name="Hutchinson M.I."/>
            <person name="de Vries R.P."/>
            <person name="Natvig D.O."/>
            <person name="Powell A.J."/>
            <person name="Tsang A."/>
            <person name="Grigoriev I.V."/>
        </authorList>
    </citation>
    <scope>NUCLEOTIDE SEQUENCE [LARGE SCALE GENOMIC DNA]</scope>
    <source>
        <strain evidence="1 2">ATCC 24622</strain>
    </source>
</reference>
<gene>
    <name evidence="1" type="ORF">VTK73DRAFT_4488</name>
</gene>
<sequence>MLPSHIDPTINLHDYYYAHRGGVIEEIWRVDARGKVQPASWPGKVVCETWQTQVGSGGLCLSLSLCLSVKKWPSTGKRRLRHSTSRICGSRVRTQDAT</sequence>
<dbReference type="EMBL" id="JAZHXJ010002544">
    <property type="protein sequence ID" value="KAL1837996.1"/>
    <property type="molecule type" value="Genomic_DNA"/>
</dbReference>
<accession>A0ABR3V8D3</accession>
<protein>
    <submittedName>
        <fullName evidence="1">Uncharacterized protein</fullName>
    </submittedName>
</protein>